<evidence type="ECO:0000313" key="2">
    <source>
        <dbReference type="Proteomes" id="UP000198902"/>
    </source>
</evidence>
<accession>A0A0D6JSH4</accession>
<dbReference type="RefSeq" id="WP_089778730.1">
    <property type="nucleotide sequence ID" value="NZ_CABLRR010000002.1"/>
</dbReference>
<protein>
    <recommendedName>
        <fullName evidence="3">Selenium-dependent hydroxylase accessory protein YqeC</fullName>
    </recommendedName>
</protein>
<keyword evidence="2" id="KW-1185">Reference proteome</keyword>
<name>A0A0D6JSH4_9EURY</name>
<dbReference type="EMBL" id="CSTE01000002">
    <property type="protein sequence ID" value="CQR50588.1"/>
    <property type="molecule type" value="Genomic_DNA"/>
</dbReference>
<dbReference type="NCBIfam" id="TIGR03172">
    <property type="entry name" value="selenium cofactor biosynthesis protein YqeC"/>
    <property type="match status" value="1"/>
</dbReference>
<evidence type="ECO:0000313" key="1">
    <source>
        <dbReference type="EMBL" id="CQR50588.1"/>
    </source>
</evidence>
<reference evidence="2" key="1">
    <citation type="submission" date="2015-03" db="EMBL/GenBank/DDBJ databases">
        <authorList>
            <person name="Urmite Genomes"/>
        </authorList>
    </citation>
    <scope>NUCLEOTIDE SEQUENCE [LARGE SCALE GENOMIC DNA]</scope>
    <source>
        <strain evidence="2">Arc-Hr</strain>
    </source>
</reference>
<proteinExistence type="predicted"/>
<gene>
    <name evidence="1" type="ORF">BN996_02070</name>
</gene>
<dbReference type="InterPro" id="IPR017587">
    <property type="entry name" value="YqeC"/>
</dbReference>
<dbReference type="OrthoDB" id="291404at2157"/>
<organism evidence="1 2">
    <name type="scientific">Haloferax massiliensis</name>
    <dbReference type="NCBI Taxonomy" id="1476858"/>
    <lineage>
        <taxon>Archaea</taxon>
        <taxon>Methanobacteriati</taxon>
        <taxon>Methanobacteriota</taxon>
        <taxon>Stenosarchaea group</taxon>
        <taxon>Halobacteria</taxon>
        <taxon>Halobacteriales</taxon>
        <taxon>Haloferacaceae</taxon>
        <taxon>Haloferax</taxon>
    </lineage>
</organism>
<dbReference type="Pfam" id="PF19842">
    <property type="entry name" value="YqeC"/>
    <property type="match status" value="1"/>
</dbReference>
<sequence>MTEGPSAPPASLPTLADALGIGPDDLVCAVGAVGAGGKQSLLSHLARDLDGVLTSTVRISVFDDEVAEVVVTDTPETAVVETPTRPLGVVAERERPDRYRGYDPATVDRVARATDDVVLVKADGARSRWLKAPGEDEPQLPDTADLVCPVASVRVVGEPLTDERVHRPELVSDVSGTAVGDAISEWDVAAVLANDRGGMKDVPETARVVPVLDMVDDERLAETADEIAGWLCEHPRVERVVATSLADDDPVVGFY</sequence>
<evidence type="ECO:0008006" key="3">
    <source>
        <dbReference type="Google" id="ProtNLM"/>
    </source>
</evidence>
<dbReference type="AlphaFoldDB" id="A0A0D6JSH4"/>
<dbReference type="Proteomes" id="UP000198902">
    <property type="component" value="Unassembled WGS sequence"/>
</dbReference>